<organism evidence="8 9">
    <name type="scientific">Panacagrimonas perspica</name>
    <dbReference type="NCBI Taxonomy" id="381431"/>
    <lineage>
        <taxon>Bacteria</taxon>
        <taxon>Pseudomonadati</taxon>
        <taxon>Pseudomonadota</taxon>
        <taxon>Gammaproteobacteria</taxon>
        <taxon>Nevskiales</taxon>
        <taxon>Nevskiaceae</taxon>
        <taxon>Panacagrimonas</taxon>
    </lineage>
</organism>
<dbReference type="RefSeq" id="WP_133883279.1">
    <property type="nucleotide sequence ID" value="NZ_MWIN01000041.1"/>
</dbReference>
<proteinExistence type="predicted"/>
<dbReference type="InterPro" id="IPR020846">
    <property type="entry name" value="MFS_dom"/>
</dbReference>
<reference evidence="8 9" key="1">
    <citation type="submission" date="2019-03" db="EMBL/GenBank/DDBJ databases">
        <title>Genomic Encyclopedia of Type Strains, Phase IV (KMG-IV): sequencing the most valuable type-strain genomes for metagenomic binning, comparative biology and taxonomic classification.</title>
        <authorList>
            <person name="Goeker M."/>
        </authorList>
    </citation>
    <scope>NUCLEOTIDE SEQUENCE [LARGE SCALE GENOMIC DNA]</scope>
    <source>
        <strain evidence="8 9">DSM 26377</strain>
    </source>
</reference>
<evidence type="ECO:0000256" key="1">
    <source>
        <dbReference type="ARBA" id="ARBA00004141"/>
    </source>
</evidence>
<evidence type="ECO:0000256" key="4">
    <source>
        <dbReference type="ARBA" id="ARBA00022989"/>
    </source>
</evidence>
<feature type="transmembrane region" description="Helical" evidence="6">
    <location>
        <begin position="70"/>
        <end position="89"/>
    </location>
</feature>
<dbReference type="GO" id="GO:0022857">
    <property type="term" value="F:transmembrane transporter activity"/>
    <property type="evidence" value="ECO:0007669"/>
    <property type="project" value="InterPro"/>
</dbReference>
<accession>A0A4V3UQX7</accession>
<keyword evidence="9" id="KW-1185">Reference proteome</keyword>
<evidence type="ECO:0000256" key="2">
    <source>
        <dbReference type="ARBA" id="ARBA00022448"/>
    </source>
</evidence>
<feature type="transmembrane region" description="Helical" evidence="6">
    <location>
        <begin position="353"/>
        <end position="374"/>
    </location>
</feature>
<feature type="domain" description="Major facilitator superfamily (MFS) profile" evidence="7">
    <location>
        <begin position="6"/>
        <end position="406"/>
    </location>
</feature>
<name>A0A4V3UQX7_9GAMM</name>
<keyword evidence="5 6" id="KW-0472">Membrane</keyword>
<sequence length="420" mass="43636">MNRPYKLALLASLYLAQGLPFGFFTQALPVLLRERGLSLAAIGASGLLFLPWALKFLWAPLVDHTGSRKTWILSLQFLTLVGALGLAFVDLESSLVPIFAALVLFNLLAATQDVATDGLAVRLLSPAERGLGNGIQVGAYRIGMILGGGALLWIFAKAGWSAMFFGMAAILLLTCVPALFLPGKLSVPIAGGVSAPTGSIGADTPPAGAALRLGWGHRLRHPGLPTFILLICAYKFGDAMASSLVGPFMHDAGLSKEEIAIVKGTIGSIMGLAGAAAGGWLAWRYGRRIALISCGVLQTLSLLMYVACALDPSNKSLIYAATTCEHLLGGMATVALFTLMMDASDPHHAGTDYTLLACAVVLGSGLAGVCAGFIGDAIGYAGVFGLSVLISGLGCLALVRLLDHGHGPQRLATVWPRRSA</sequence>
<dbReference type="GO" id="GO:0016020">
    <property type="term" value="C:membrane"/>
    <property type="evidence" value="ECO:0007669"/>
    <property type="project" value="UniProtKB-SubCell"/>
</dbReference>
<gene>
    <name evidence="8" type="ORF">DFR24_4117</name>
</gene>
<keyword evidence="2" id="KW-0813">Transport</keyword>
<dbReference type="InterPro" id="IPR036259">
    <property type="entry name" value="MFS_trans_sf"/>
</dbReference>
<feature type="transmembrane region" description="Helical" evidence="6">
    <location>
        <begin position="37"/>
        <end position="58"/>
    </location>
</feature>
<feature type="transmembrane region" description="Helical" evidence="6">
    <location>
        <begin position="380"/>
        <end position="402"/>
    </location>
</feature>
<feature type="transmembrane region" description="Helical" evidence="6">
    <location>
        <begin position="289"/>
        <end position="306"/>
    </location>
</feature>
<dbReference type="Gene3D" id="1.20.1250.20">
    <property type="entry name" value="MFS general substrate transporter like domains"/>
    <property type="match status" value="2"/>
</dbReference>
<dbReference type="PANTHER" id="PTHR12778">
    <property type="entry name" value="SOLUTE CARRIER FAMILY 33 ACETYL-COA TRANSPORTER -RELATED"/>
    <property type="match status" value="1"/>
</dbReference>
<evidence type="ECO:0000256" key="6">
    <source>
        <dbReference type="SAM" id="Phobius"/>
    </source>
</evidence>
<dbReference type="OrthoDB" id="9787815at2"/>
<keyword evidence="4 6" id="KW-1133">Transmembrane helix</keyword>
<dbReference type="Pfam" id="PF07690">
    <property type="entry name" value="MFS_1"/>
    <property type="match status" value="1"/>
</dbReference>
<dbReference type="Proteomes" id="UP000295341">
    <property type="component" value="Unassembled WGS sequence"/>
</dbReference>
<evidence type="ECO:0000313" key="9">
    <source>
        <dbReference type="Proteomes" id="UP000295341"/>
    </source>
</evidence>
<evidence type="ECO:0000313" key="8">
    <source>
        <dbReference type="EMBL" id="TDU25672.1"/>
    </source>
</evidence>
<feature type="transmembrane region" description="Helical" evidence="6">
    <location>
        <begin position="162"/>
        <end position="181"/>
    </location>
</feature>
<feature type="transmembrane region" description="Helical" evidence="6">
    <location>
        <begin position="227"/>
        <end position="249"/>
    </location>
</feature>
<comment type="subcellular location">
    <subcellularLocation>
        <location evidence="1">Membrane</location>
        <topology evidence="1">Multi-pass membrane protein</topology>
    </subcellularLocation>
</comment>
<dbReference type="PROSITE" id="PS50850">
    <property type="entry name" value="MFS"/>
    <property type="match status" value="1"/>
</dbReference>
<dbReference type="SUPFAM" id="SSF103473">
    <property type="entry name" value="MFS general substrate transporter"/>
    <property type="match status" value="1"/>
</dbReference>
<dbReference type="InterPro" id="IPR011701">
    <property type="entry name" value="MFS"/>
</dbReference>
<dbReference type="PANTHER" id="PTHR12778:SF10">
    <property type="entry name" value="MAJOR FACILITATOR SUPERFAMILY DOMAIN-CONTAINING PROTEIN 3"/>
    <property type="match status" value="1"/>
</dbReference>
<dbReference type="InterPro" id="IPR004752">
    <property type="entry name" value="AmpG_permease/AT-1"/>
</dbReference>
<feature type="transmembrane region" description="Helical" evidence="6">
    <location>
        <begin position="318"/>
        <end position="341"/>
    </location>
</feature>
<dbReference type="AlphaFoldDB" id="A0A4V3UQX7"/>
<feature type="transmembrane region" description="Helical" evidence="6">
    <location>
        <begin position="137"/>
        <end position="156"/>
    </location>
</feature>
<evidence type="ECO:0000256" key="3">
    <source>
        <dbReference type="ARBA" id="ARBA00022692"/>
    </source>
</evidence>
<dbReference type="CDD" id="cd17485">
    <property type="entry name" value="MFS_MFSD3"/>
    <property type="match status" value="1"/>
</dbReference>
<evidence type="ECO:0000259" key="7">
    <source>
        <dbReference type="PROSITE" id="PS50850"/>
    </source>
</evidence>
<feature type="transmembrane region" description="Helical" evidence="6">
    <location>
        <begin position="261"/>
        <end position="282"/>
    </location>
</feature>
<keyword evidence="3 6" id="KW-0812">Transmembrane</keyword>
<evidence type="ECO:0000256" key="5">
    <source>
        <dbReference type="ARBA" id="ARBA00023136"/>
    </source>
</evidence>
<comment type="caution">
    <text evidence="8">The sequence shown here is derived from an EMBL/GenBank/DDBJ whole genome shotgun (WGS) entry which is preliminary data.</text>
</comment>
<protein>
    <submittedName>
        <fullName evidence="8">Putative MFS family arabinose efflux permease</fullName>
    </submittedName>
</protein>
<feature type="transmembrane region" description="Helical" evidence="6">
    <location>
        <begin position="95"/>
        <end position="116"/>
    </location>
</feature>
<dbReference type="EMBL" id="SOBT01000011">
    <property type="protein sequence ID" value="TDU25672.1"/>
    <property type="molecule type" value="Genomic_DNA"/>
</dbReference>